<dbReference type="Pfam" id="PF00989">
    <property type="entry name" value="PAS"/>
    <property type="match status" value="1"/>
</dbReference>
<dbReference type="Pfam" id="PF01590">
    <property type="entry name" value="GAF"/>
    <property type="match status" value="1"/>
</dbReference>
<dbReference type="EMBL" id="JBHMCE010000002">
    <property type="protein sequence ID" value="MFB9526516.1"/>
    <property type="molecule type" value="Genomic_DNA"/>
</dbReference>
<dbReference type="SUPFAM" id="SSF55781">
    <property type="entry name" value="GAF domain-like"/>
    <property type="match status" value="1"/>
</dbReference>
<reference evidence="4 5" key="1">
    <citation type="submission" date="2024-09" db="EMBL/GenBank/DDBJ databases">
        <authorList>
            <person name="Sun Q."/>
            <person name="Mori K."/>
        </authorList>
    </citation>
    <scope>NUCLEOTIDE SEQUENCE [LARGE SCALE GENOMIC DNA]</scope>
    <source>
        <strain evidence="4 5">JCM 3323</strain>
    </source>
</reference>
<dbReference type="SMART" id="SM00065">
    <property type="entry name" value="GAF"/>
    <property type="match status" value="1"/>
</dbReference>
<proteinExistence type="predicted"/>
<dbReference type="InterPro" id="IPR000014">
    <property type="entry name" value="PAS"/>
</dbReference>
<dbReference type="PANTHER" id="PTHR43156:SF2">
    <property type="entry name" value="STAGE II SPORULATION PROTEIN E"/>
    <property type="match status" value="1"/>
</dbReference>
<evidence type="ECO:0000256" key="2">
    <source>
        <dbReference type="SAM" id="MobiDB-lite"/>
    </source>
</evidence>
<evidence type="ECO:0000256" key="1">
    <source>
        <dbReference type="ARBA" id="ARBA00022801"/>
    </source>
</evidence>
<accession>A0ABV5PVK7</accession>
<keyword evidence="5" id="KW-1185">Reference proteome</keyword>
<dbReference type="SUPFAM" id="SSF81606">
    <property type="entry name" value="PP2C-like"/>
    <property type="match status" value="1"/>
</dbReference>
<dbReference type="InterPro" id="IPR035965">
    <property type="entry name" value="PAS-like_dom_sf"/>
</dbReference>
<keyword evidence="1" id="KW-0378">Hydrolase</keyword>
<dbReference type="PROSITE" id="PS50112">
    <property type="entry name" value="PAS"/>
    <property type="match status" value="2"/>
</dbReference>
<feature type="domain" description="PAS" evidence="3">
    <location>
        <begin position="143"/>
        <end position="213"/>
    </location>
</feature>
<dbReference type="SMART" id="SM00331">
    <property type="entry name" value="PP2C_SIG"/>
    <property type="match status" value="1"/>
</dbReference>
<name>A0ABV5PVK7_9ACTN</name>
<feature type="region of interest" description="Disordered" evidence="2">
    <location>
        <begin position="1"/>
        <end position="23"/>
    </location>
</feature>
<feature type="domain" description="PAS" evidence="3">
    <location>
        <begin position="28"/>
        <end position="92"/>
    </location>
</feature>
<dbReference type="Pfam" id="PF08448">
    <property type="entry name" value="PAS_4"/>
    <property type="match status" value="1"/>
</dbReference>
<dbReference type="CDD" id="cd00130">
    <property type="entry name" value="PAS"/>
    <property type="match status" value="2"/>
</dbReference>
<dbReference type="InterPro" id="IPR013656">
    <property type="entry name" value="PAS_4"/>
</dbReference>
<dbReference type="NCBIfam" id="TIGR00229">
    <property type="entry name" value="sensory_box"/>
    <property type="match status" value="2"/>
</dbReference>
<dbReference type="RefSeq" id="WP_346123617.1">
    <property type="nucleotide sequence ID" value="NZ_BAAAXC010000014.1"/>
</dbReference>
<evidence type="ECO:0000313" key="5">
    <source>
        <dbReference type="Proteomes" id="UP001589646"/>
    </source>
</evidence>
<dbReference type="InterPro" id="IPR001932">
    <property type="entry name" value="PPM-type_phosphatase-like_dom"/>
</dbReference>
<dbReference type="Gene3D" id="3.30.450.20">
    <property type="entry name" value="PAS domain"/>
    <property type="match status" value="2"/>
</dbReference>
<dbReference type="InterPro" id="IPR052016">
    <property type="entry name" value="Bact_Sigma-Reg"/>
</dbReference>
<dbReference type="PANTHER" id="PTHR43156">
    <property type="entry name" value="STAGE II SPORULATION PROTEIN E-RELATED"/>
    <property type="match status" value="1"/>
</dbReference>
<dbReference type="SUPFAM" id="SSF55785">
    <property type="entry name" value="PYP-like sensor domain (PAS domain)"/>
    <property type="match status" value="2"/>
</dbReference>
<sequence length="700" mass="75034">MEEPVAEGARVVDPFGHQPEGPSPPGGLLDVLNVAAVVVDAGGRIVLWSPHAEQLFGYSAREALGQYAGRLLVDPEHLNLVMELFDEVMRSGRPWVGVFPVRVKDGSIRRIEFRNMRLQDDRHNLYALALATDQATLRQVETDLALSDKLIDQSPIGLAVLDTELRYVMVNSALERINGRSAAEHLGRHVHEVLVFVDATAVEAAMRQVLASGVPLIDMYEIDLRNRGIAWSTSYYRLEDTAGHVLGVAVSVVDVTERHRAAVEAAGARRRLAMVAEATVRIGTTLDLQRTARELAEVVVPDLADLATVDVLEEILTNGRAEPQAGHPARFRALAVVSAYPTEAIGAADPVDEVVTYEADRLATRCVTSAAPILVEHVEGAALHDIARDAGAAAHLAGAGVHSYLAVPLIARGEVLGVLCMVRARNPTPFDGEDLVLATELAARAAVCVDNARLYRNERNTALTLQRSLLPQPPPYRPGLKIAYRYLPAGAGNEVGGDWFDVIPLADGKTALVVGDVMGSGIAAAATMGQLRTATSTLATLDLDPDEVLRHLDDIAAGLSRPFVTCVYAVCDPARGQCRISTAGHLPPVFVPADGVAELVDIPPGAPLGVGGVDFTTVTLPLTQDSLLVLYTDGLVETRNDPIHQRLDTLRRLLDGPRRPLEETCDVLLHALRPPDGSDDVVLLVAHLRPCPSEHPPASG</sequence>
<dbReference type="InterPro" id="IPR003018">
    <property type="entry name" value="GAF"/>
</dbReference>
<gene>
    <name evidence="4" type="ORF">ACFFRN_07805</name>
</gene>
<organism evidence="4 5">
    <name type="scientific">Nonomuraea roseola</name>
    <dbReference type="NCBI Taxonomy" id="46179"/>
    <lineage>
        <taxon>Bacteria</taxon>
        <taxon>Bacillati</taxon>
        <taxon>Actinomycetota</taxon>
        <taxon>Actinomycetes</taxon>
        <taxon>Streptosporangiales</taxon>
        <taxon>Streptosporangiaceae</taxon>
        <taxon>Nonomuraea</taxon>
    </lineage>
</organism>
<dbReference type="Proteomes" id="UP001589646">
    <property type="component" value="Unassembled WGS sequence"/>
</dbReference>
<dbReference type="Pfam" id="PF07228">
    <property type="entry name" value="SpoIIE"/>
    <property type="match status" value="1"/>
</dbReference>
<dbReference type="InterPro" id="IPR029016">
    <property type="entry name" value="GAF-like_dom_sf"/>
</dbReference>
<dbReference type="Gene3D" id="3.30.450.40">
    <property type="match status" value="1"/>
</dbReference>
<dbReference type="Gene3D" id="3.60.40.10">
    <property type="entry name" value="PPM-type phosphatase domain"/>
    <property type="match status" value="1"/>
</dbReference>
<protein>
    <submittedName>
        <fullName evidence="4">SpoIIE family protein phosphatase</fullName>
    </submittedName>
</protein>
<dbReference type="InterPro" id="IPR013767">
    <property type="entry name" value="PAS_fold"/>
</dbReference>
<evidence type="ECO:0000313" key="4">
    <source>
        <dbReference type="EMBL" id="MFB9526516.1"/>
    </source>
</evidence>
<evidence type="ECO:0000259" key="3">
    <source>
        <dbReference type="PROSITE" id="PS50112"/>
    </source>
</evidence>
<dbReference type="SMART" id="SM00091">
    <property type="entry name" value="PAS"/>
    <property type="match status" value="2"/>
</dbReference>
<comment type="caution">
    <text evidence="4">The sequence shown here is derived from an EMBL/GenBank/DDBJ whole genome shotgun (WGS) entry which is preliminary data.</text>
</comment>
<dbReference type="InterPro" id="IPR036457">
    <property type="entry name" value="PPM-type-like_dom_sf"/>
</dbReference>